<dbReference type="GO" id="GO:0016887">
    <property type="term" value="F:ATP hydrolysis activity"/>
    <property type="evidence" value="ECO:0007669"/>
    <property type="project" value="InterPro"/>
</dbReference>
<evidence type="ECO:0000256" key="4">
    <source>
        <dbReference type="ARBA" id="ARBA00066388"/>
    </source>
</evidence>
<dbReference type="Proteomes" id="UP000655208">
    <property type="component" value="Unassembled WGS sequence"/>
</dbReference>
<dbReference type="PANTHER" id="PTHR42781">
    <property type="entry name" value="SPERMIDINE/PUTRESCINE IMPORT ATP-BINDING PROTEIN POTA"/>
    <property type="match status" value="1"/>
</dbReference>
<organism evidence="6 7">
    <name type="scientific">Nakamurella endophytica</name>
    <dbReference type="NCBI Taxonomy" id="1748367"/>
    <lineage>
        <taxon>Bacteria</taxon>
        <taxon>Bacillati</taxon>
        <taxon>Actinomycetota</taxon>
        <taxon>Actinomycetes</taxon>
        <taxon>Nakamurellales</taxon>
        <taxon>Nakamurellaceae</taxon>
        <taxon>Nakamurella</taxon>
    </lineage>
</organism>
<proteinExistence type="predicted"/>
<dbReference type="AlphaFoldDB" id="A0A917STZ8"/>
<dbReference type="PANTHER" id="PTHR42781:SF4">
    <property type="entry name" value="SPERMIDINE_PUTRESCINE IMPORT ATP-BINDING PROTEIN POTA"/>
    <property type="match status" value="1"/>
</dbReference>
<dbReference type="Pfam" id="PF08402">
    <property type="entry name" value="TOBE_2"/>
    <property type="match status" value="1"/>
</dbReference>
<feature type="domain" description="ABC transporter" evidence="5">
    <location>
        <begin position="22"/>
        <end position="252"/>
    </location>
</feature>
<dbReference type="PROSITE" id="PS00211">
    <property type="entry name" value="ABC_TRANSPORTER_1"/>
    <property type="match status" value="1"/>
</dbReference>
<keyword evidence="7" id="KW-1185">Reference proteome</keyword>
<dbReference type="InterPro" id="IPR003593">
    <property type="entry name" value="AAA+_ATPase"/>
</dbReference>
<name>A0A917STZ8_9ACTN</name>
<protein>
    <recommendedName>
        <fullName evidence="4">ABC-type quaternary amine transporter</fullName>
        <ecNumber evidence="4">7.6.2.9</ecNumber>
    </recommendedName>
</protein>
<dbReference type="InterPro" id="IPR027417">
    <property type="entry name" value="P-loop_NTPase"/>
</dbReference>
<evidence type="ECO:0000259" key="5">
    <source>
        <dbReference type="PROSITE" id="PS50893"/>
    </source>
</evidence>
<dbReference type="SUPFAM" id="SSF52540">
    <property type="entry name" value="P-loop containing nucleoside triphosphate hydrolases"/>
    <property type="match status" value="1"/>
</dbReference>
<dbReference type="InterPro" id="IPR017871">
    <property type="entry name" value="ABC_transporter-like_CS"/>
</dbReference>
<dbReference type="Gene3D" id="3.40.50.300">
    <property type="entry name" value="P-loop containing nucleotide triphosphate hydrolases"/>
    <property type="match status" value="1"/>
</dbReference>
<evidence type="ECO:0000256" key="3">
    <source>
        <dbReference type="ARBA" id="ARBA00022840"/>
    </source>
</evidence>
<evidence type="ECO:0000256" key="1">
    <source>
        <dbReference type="ARBA" id="ARBA00022448"/>
    </source>
</evidence>
<sequence length="377" mass="40275">MSDAGTSIGGARNPVAAGGSRLVIDGVVKQFGGHTALADVSLDVQPGEFMTLLGPSGSGKSTTLNLVSGFAQPDEGTVRIDGVDMASVPPRRRNVGMVFQNYALFPHLTIEANIAFPLRQRRVPRPEQARRVAEALGTVRLEGYGQRYPAQLSGGQQQRVALARAIVFRPGLLLMDEPLGALDRGLRESMQSEIRRIHREAGSTVLFVTHDQEEALALSDRIAVFHEGRIEQVGTGHELYLHPASTFVAGFLGESTMLPAERSAGGAWSVLGVRVPAPSAVPDAARSATVVVRPERARLRAVDDARQDELGLSVQVLEDVYLGADRKLRVRFADGTAGVVREVAGSMSPWRAGDRVEFAWRPADSAVLPGSAAPAVL</sequence>
<reference evidence="6" key="1">
    <citation type="journal article" date="2014" name="Int. J. Syst. Evol. Microbiol.">
        <title>Complete genome sequence of Corynebacterium casei LMG S-19264T (=DSM 44701T), isolated from a smear-ripened cheese.</title>
        <authorList>
            <consortium name="US DOE Joint Genome Institute (JGI-PGF)"/>
            <person name="Walter F."/>
            <person name="Albersmeier A."/>
            <person name="Kalinowski J."/>
            <person name="Ruckert C."/>
        </authorList>
    </citation>
    <scope>NUCLEOTIDE SEQUENCE</scope>
    <source>
        <strain evidence="6">CGMCC 4.7308</strain>
    </source>
</reference>
<dbReference type="RefSeq" id="WP_229674003.1">
    <property type="nucleotide sequence ID" value="NZ_BMNA01000002.1"/>
</dbReference>
<reference evidence="6" key="2">
    <citation type="submission" date="2020-09" db="EMBL/GenBank/DDBJ databases">
        <authorList>
            <person name="Sun Q."/>
            <person name="Zhou Y."/>
        </authorList>
    </citation>
    <scope>NUCLEOTIDE SEQUENCE</scope>
    <source>
        <strain evidence="6">CGMCC 4.7308</strain>
    </source>
</reference>
<keyword evidence="3" id="KW-0067">ATP-binding</keyword>
<gene>
    <name evidence="6" type="ORF">GCM10011594_13320</name>
</gene>
<dbReference type="Pfam" id="PF00005">
    <property type="entry name" value="ABC_tran"/>
    <property type="match status" value="1"/>
</dbReference>
<evidence type="ECO:0000256" key="2">
    <source>
        <dbReference type="ARBA" id="ARBA00022741"/>
    </source>
</evidence>
<comment type="caution">
    <text evidence="6">The sequence shown here is derived from an EMBL/GenBank/DDBJ whole genome shotgun (WGS) entry which is preliminary data.</text>
</comment>
<dbReference type="InterPro" id="IPR003439">
    <property type="entry name" value="ABC_transporter-like_ATP-bd"/>
</dbReference>
<dbReference type="GO" id="GO:0043190">
    <property type="term" value="C:ATP-binding cassette (ABC) transporter complex"/>
    <property type="evidence" value="ECO:0007669"/>
    <property type="project" value="InterPro"/>
</dbReference>
<dbReference type="SMART" id="SM00382">
    <property type="entry name" value="AAA"/>
    <property type="match status" value="1"/>
</dbReference>
<dbReference type="GO" id="GO:0005524">
    <property type="term" value="F:ATP binding"/>
    <property type="evidence" value="ECO:0007669"/>
    <property type="project" value="UniProtKB-KW"/>
</dbReference>
<dbReference type="EC" id="7.6.2.9" evidence="4"/>
<dbReference type="FunFam" id="3.40.50.300:FF:000425">
    <property type="entry name" value="Probable ABC transporter, ATP-binding subunit"/>
    <property type="match status" value="1"/>
</dbReference>
<dbReference type="GO" id="GO:0015418">
    <property type="term" value="F:ABC-type quaternary ammonium compound transporting activity"/>
    <property type="evidence" value="ECO:0007669"/>
    <property type="project" value="UniProtKB-EC"/>
</dbReference>
<keyword evidence="1" id="KW-0813">Transport</keyword>
<dbReference type="PROSITE" id="PS50893">
    <property type="entry name" value="ABC_TRANSPORTER_2"/>
    <property type="match status" value="1"/>
</dbReference>
<accession>A0A917STZ8</accession>
<dbReference type="SUPFAM" id="SSF50331">
    <property type="entry name" value="MOP-like"/>
    <property type="match status" value="1"/>
</dbReference>
<dbReference type="EMBL" id="BMNA01000002">
    <property type="protein sequence ID" value="GGL94837.1"/>
    <property type="molecule type" value="Genomic_DNA"/>
</dbReference>
<keyword evidence="2" id="KW-0547">Nucleotide-binding</keyword>
<evidence type="ECO:0000313" key="7">
    <source>
        <dbReference type="Proteomes" id="UP000655208"/>
    </source>
</evidence>
<evidence type="ECO:0000313" key="6">
    <source>
        <dbReference type="EMBL" id="GGL94837.1"/>
    </source>
</evidence>
<dbReference type="InterPro" id="IPR013611">
    <property type="entry name" value="Transp-assoc_OB_typ2"/>
</dbReference>
<dbReference type="InterPro" id="IPR050093">
    <property type="entry name" value="ABC_SmlMolc_Importer"/>
</dbReference>
<dbReference type="InterPro" id="IPR008995">
    <property type="entry name" value="Mo/tungstate-bd_C_term_dom"/>
</dbReference>